<keyword evidence="4 6" id="KW-1133">Transmembrane helix</keyword>
<evidence type="ECO:0000256" key="6">
    <source>
        <dbReference type="SAM" id="Phobius"/>
    </source>
</evidence>
<feature type="transmembrane region" description="Helical" evidence="6">
    <location>
        <begin position="6"/>
        <end position="27"/>
    </location>
</feature>
<dbReference type="Proteomes" id="UP000886110">
    <property type="component" value="Unassembled WGS sequence"/>
</dbReference>
<organism evidence="8">
    <name type="scientific">candidate division WOR-3 bacterium</name>
    <dbReference type="NCBI Taxonomy" id="2052148"/>
    <lineage>
        <taxon>Bacteria</taxon>
        <taxon>Bacteria division WOR-3</taxon>
    </lineage>
</organism>
<reference evidence="8" key="1">
    <citation type="journal article" date="2020" name="mSystems">
        <title>Genome- and Community-Level Interaction Insights into Carbon Utilization and Element Cycling Functions of Hydrothermarchaeota in Hydrothermal Sediment.</title>
        <authorList>
            <person name="Zhou Z."/>
            <person name="Liu Y."/>
            <person name="Xu W."/>
            <person name="Pan J."/>
            <person name="Luo Z.H."/>
            <person name="Li M."/>
        </authorList>
    </citation>
    <scope>NUCLEOTIDE SEQUENCE [LARGE SCALE GENOMIC DNA]</scope>
    <source>
        <strain evidence="8">HyVt-74</strain>
    </source>
</reference>
<feature type="domain" description="MrpA C-terminal/MbhD" evidence="7">
    <location>
        <begin position="19"/>
        <end position="83"/>
    </location>
</feature>
<comment type="subcellular location">
    <subcellularLocation>
        <location evidence="1">Cell membrane</location>
        <topology evidence="1">Multi-pass membrane protein</topology>
    </subcellularLocation>
</comment>
<feature type="transmembrane region" description="Helical" evidence="6">
    <location>
        <begin position="61"/>
        <end position="81"/>
    </location>
</feature>
<name>A0A7C5DC95_UNCW3</name>
<evidence type="ECO:0000256" key="3">
    <source>
        <dbReference type="ARBA" id="ARBA00022692"/>
    </source>
</evidence>
<evidence type="ECO:0000256" key="4">
    <source>
        <dbReference type="ARBA" id="ARBA00022989"/>
    </source>
</evidence>
<dbReference type="InterPro" id="IPR025383">
    <property type="entry name" value="MrpA_C/MbhD"/>
</dbReference>
<keyword evidence="3 6" id="KW-0812">Transmembrane</keyword>
<dbReference type="Pfam" id="PF13244">
    <property type="entry name" value="MbhD"/>
    <property type="match status" value="1"/>
</dbReference>
<evidence type="ECO:0000259" key="7">
    <source>
        <dbReference type="Pfam" id="PF13244"/>
    </source>
</evidence>
<evidence type="ECO:0000256" key="1">
    <source>
        <dbReference type="ARBA" id="ARBA00004651"/>
    </source>
</evidence>
<gene>
    <name evidence="8" type="ORF">ENL19_02920</name>
</gene>
<dbReference type="GO" id="GO:0005886">
    <property type="term" value="C:plasma membrane"/>
    <property type="evidence" value="ECO:0007669"/>
    <property type="project" value="UniProtKB-SubCell"/>
</dbReference>
<keyword evidence="2" id="KW-1003">Cell membrane</keyword>
<dbReference type="EMBL" id="DRTB01000220">
    <property type="protein sequence ID" value="HHE04997.1"/>
    <property type="molecule type" value="Genomic_DNA"/>
</dbReference>
<keyword evidence="5 6" id="KW-0472">Membrane</keyword>
<feature type="transmembrane region" description="Helical" evidence="6">
    <location>
        <begin position="34"/>
        <end position="55"/>
    </location>
</feature>
<dbReference type="AlphaFoldDB" id="A0A7C5DC95"/>
<protein>
    <submittedName>
        <fullName evidence="8">DUF4040 domain-containing protein</fullName>
    </submittedName>
</protein>
<evidence type="ECO:0000256" key="5">
    <source>
        <dbReference type="ARBA" id="ARBA00023136"/>
    </source>
</evidence>
<sequence>MISSICAPSIYILIIVLVLFMSVGAIFALHLRDLLSAVIVMGVVDLIAAILFLILQAPDVAITQAAVGAGLTTAIFVIAIVRSTRKEK</sequence>
<evidence type="ECO:0000313" key="8">
    <source>
        <dbReference type="EMBL" id="HHE04997.1"/>
    </source>
</evidence>
<evidence type="ECO:0000256" key="2">
    <source>
        <dbReference type="ARBA" id="ARBA00022475"/>
    </source>
</evidence>
<proteinExistence type="predicted"/>
<comment type="caution">
    <text evidence="8">The sequence shown here is derived from an EMBL/GenBank/DDBJ whole genome shotgun (WGS) entry which is preliminary data.</text>
</comment>
<accession>A0A7C5DC95</accession>